<dbReference type="EC" id="1.7.1.13" evidence="5"/>
<feature type="active site" description="Proton donor" evidence="5">
    <location>
        <position position="195"/>
    </location>
</feature>
<feature type="binding site" evidence="5">
    <location>
        <begin position="88"/>
        <end position="90"/>
    </location>
    <ligand>
        <name>substrate</name>
    </ligand>
</feature>
<dbReference type="NCBIfam" id="TIGR03138">
    <property type="entry name" value="QueF"/>
    <property type="match status" value="1"/>
</dbReference>
<dbReference type="PANTHER" id="PTHR34354:SF1">
    <property type="entry name" value="NADPH-DEPENDENT 7-CYANO-7-DEAZAGUANINE REDUCTASE"/>
    <property type="match status" value="1"/>
</dbReference>
<dbReference type="Pfam" id="PF14819">
    <property type="entry name" value="QueF_N"/>
    <property type="match status" value="1"/>
</dbReference>
<comment type="pathway">
    <text evidence="5">tRNA modification; tRNA-queuosine biosynthesis.</text>
</comment>
<evidence type="ECO:0000256" key="4">
    <source>
        <dbReference type="ARBA" id="ARBA00023002"/>
    </source>
</evidence>
<comment type="subcellular location">
    <subcellularLocation>
        <location evidence="5">Cytoplasm</location>
    </subcellularLocation>
</comment>
<dbReference type="PIRSF" id="PIRSF004750">
    <property type="entry name" value="Nitrile_oxidored_YqcD_prd"/>
    <property type="match status" value="1"/>
</dbReference>
<dbReference type="InterPro" id="IPR016428">
    <property type="entry name" value="QueF_type2"/>
</dbReference>
<proteinExistence type="inferred from homology"/>
<dbReference type="InterPro" id="IPR050084">
    <property type="entry name" value="NADPH_dep_7-cyano-7-deazaG_red"/>
</dbReference>
<keyword evidence="2 5" id="KW-0671">Queuosine biosynthesis</keyword>
<comment type="caution">
    <text evidence="7">The sequence shown here is derived from an EMBL/GenBank/DDBJ whole genome shotgun (WGS) entry which is preliminary data.</text>
</comment>
<keyword evidence="3 5" id="KW-0521">NADP</keyword>
<evidence type="ECO:0000256" key="1">
    <source>
        <dbReference type="ARBA" id="ARBA00022490"/>
    </source>
</evidence>
<evidence type="ECO:0000256" key="2">
    <source>
        <dbReference type="ARBA" id="ARBA00022785"/>
    </source>
</evidence>
<keyword evidence="8" id="KW-1185">Reference proteome</keyword>
<feature type="binding site" evidence="5">
    <location>
        <begin position="90"/>
        <end position="91"/>
    </location>
    <ligand>
        <name>NADPH</name>
        <dbReference type="ChEBI" id="CHEBI:57783"/>
    </ligand>
</feature>
<dbReference type="EMBL" id="PIPL01000001">
    <property type="protein sequence ID" value="RUO25397.1"/>
    <property type="molecule type" value="Genomic_DNA"/>
</dbReference>
<feature type="domain" description="NADPH-dependent 7-cyano-7-deazaguanine reductase N-terminal" evidence="6">
    <location>
        <begin position="21"/>
        <end position="131"/>
    </location>
</feature>
<feature type="binding site" evidence="5">
    <location>
        <begin position="227"/>
        <end position="228"/>
    </location>
    <ligand>
        <name>substrate</name>
    </ligand>
</feature>
<keyword evidence="1 5" id="KW-0963">Cytoplasm</keyword>
<evidence type="ECO:0000256" key="3">
    <source>
        <dbReference type="ARBA" id="ARBA00022857"/>
    </source>
</evidence>
<dbReference type="GO" id="GO:0008616">
    <property type="term" value="P:tRNA queuosine(34) biosynthetic process"/>
    <property type="evidence" value="ECO:0007669"/>
    <property type="project" value="UniProtKB-UniRule"/>
</dbReference>
<dbReference type="AlphaFoldDB" id="A0A432W5R1"/>
<evidence type="ECO:0000313" key="7">
    <source>
        <dbReference type="EMBL" id="RUO25397.1"/>
    </source>
</evidence>
<dbReference type="Proteomes" id="UP000288293">
    <property type="component" value="Unassembled WGS sequence"/>
</dbReference>
<dbReference type="InterPro" id="IPR029139">
    <property type="entry name" value="QueF_N"/>
</dbReference>
<feature type="binding site" evidence="5">
    <location>
        <begin position="256"/>
        <end position="257"/>
    </location>
    <ligand>
        <name>NADPH</name>
        <dbReference type="ChEBI" id="CHEBI:57783"/>
    </ligand>
</feature>
<reference evidence="7 8" key="1">
    <citation type="journal article" date="2011" name="Front. Microbiol.">
        <title>Genomic signatures of strain selection and enhancement in Bacillus atrophaeus var. globigii, a historical biowarfare simulant.</title>
        <authorList>
            <person name="Gibbons H.S."/>
            <person name="Broomall S.M."/>
            <person name="McNew L.A."/>
            <person name="Daligault H."/>
            <person name="Chapman C."/>
            <person name="Bruce D."/>
            <person name="Karavis M."/>
            <person name="Krepps M."/>
            <person name="McGregor P.A."/>
            <person name="Hong C."/>
            <person name="Park K.H."/>
            <person name="Akmal A."/>
            <person name="Feldman A."/>
            <person name="Lin J.S."/>
            <person name="Chang W.E."/>
            <person name="Higgs B.W."/>
            <person name="Demirev P."/>
            <person name="Lindquist J."/>
            <person name="Liem A."/>
            <person name="Fochler E."/>
            <person name="Read T.D."/>
            <person name="Tapia R."/>
            <person name="Johnson S."/>
            <person name="Bishop-Lilly K.A."/>
            <person name="Detter C."/>
            <person name="Han C."/>
            <person name="Sozhamannan S."/>
            <person name="Rosenzweig C.N."/>
            <person name="Skowronski E.W."/>
        </authorList>
    </citation>
    <scope>NUCLEOTIDE SEQUENCE [LARGE SCALE GENOMIC DNA]</scope>
    <source>
        <strain evidence="7 8">MLST1</strain>
    </source>
</reference>
<comment type="catalytic activity">
    <reaction evidence="5">
        <text>7-aminomethyl-7-carbaguanine + 2 NADP(+) = 7-cyano-7-carbaguanine + 2 NADPH + 3 H(+)</text>
        <dbReference type="Rhea" id="RHEA:13409"/>
        <dbReference type="ChEBI" id="CHEBI:15378"/>
        <dbReference type="ChEBI" id="CHEBI:45075"/>
        <dbReference type="ChEBI" id="CHEBI:57783"/>
        <dbReference type="ChEBI" id="CHEBI:58349"/>
        <dbReference type="ChEBI" id="CHEBI:58703"/>
        <dbReference type="EC" id="1.7.1.13"/>
    </reaction>
</comment>
<keyword evidence="4 5" id="KW-0560">Oxidoreductase</keyword>
<evidence type="ECO:0000259" key="6">
    <source>
        <dbReference type="Pfam" id="PF14819"/>
    </source>
</evidence>
<gene>
    <name evidence="5" type="primary">queF</name>
    <name evidence="7" type="ORF">CWE09_01285</name>
</gene>
<organism evidence="7 8">
    <name type="scientific">Aliidiomarina minuta</name>
    <dbReference type="NCBI Taxonomy" id="880057"/>
    <lineage>
        <taxon>Bacteria</taxon>
        <taxon>Pseudomonadati</taxon>
        <taxon>Pseudomonadota</taxon>
        <taxon>Gammaproteobacteria</taxon>
        <taxon>Alteromonadales</taxon>
        <taxon>Idiomarinaceae</taxon>
        <taxon>Aliidiomarina</taxon>
    </lineage>
</organism>
<dbReference type="UniPathway" id="UPA00392"/>
<dbReference type="PANTHER" id="PTHR34354">
    <property type="entry name" value="NADPH-DEPENDENT 7-CYANO-7-DEAZAGUANINE REDUCTASE"/>
    <property type="match status" value="1"/>
</dbReference>
<dbReference type="Pfam" id="PF14489">
    <property type="entry name" value="QueF"/>
    <property type="match status" value="1"/>
</dbReference>
<dbReference type="SUPFAM" id="SSF55620">
    <property type="entry name" value="Tetrahydrobiopterin biosynthesis enzymes-like"/>
    <property type="match status" value="1"/>
</dbReference>
<dbReference type="GO" id="GO:0005737">
    <property type="term" value="C:cytoplasm"/>
    <property type="evidence" value="ECO:0007669"/>
    <property type="project" value="UniProtKB-SubCell"/>
</dbReference>
<evidence type="ECO:0000256" key="5">
    <source>
        <dbReference type="HAMAP-Rule" id="MF_00817"/>
    </source>
</evidence>
<dbReference type="InterPro" id="IPR043133">
    <property type="entry name" value="GTP-CH-I_C/QueF"/>
</dbReference>
<comment type="subunit">
    <text evidence="5">Homodimer.</text>
</comment>
<protein>
    <recommendedName>
        <fullName evidence="5">NADPH-dependent 7-cyano-7-deazaguanine reductase</fullName>
        <ecNumber evidence="5">1.7.1.13</ecNumber>
    </recommendedName>
    <alternativeName>
        <fullName evidence="5">7-cyano-7-carbaguanine reductase</fullName>
    </alternativeName>
    <alternativeName>
        <fullName evidence="5">NADPH-dependent nitrile oxidoreductase</fullName>
    </alternativeName>
    <alternativeName>
        <fullName evidence="5">PreQ(0) reductase</fullName>
    </alternativeName>
</protein>
<dbReference type="HAMAP" id="MF_00817">
    <property type="entry name" value="QueF_type2"/>
    <property type="match status" value="1"/>
</dbReference>
<dbReference type="Gene3D" id="3.30.1130.10">
    <property type="match status" value="2"/>
</dbReference>
<name>A0A432W5R1_9GAMM</name>
<dbReference type="OrthoDB" id="9789995at2"/>
<dbReference type="InterPro" id="IPR029500">
    <property type="entry name" value="QueF"/>
</dbReference>
<comment type="function">
    <text evidence="5">Catalyzes the NADPH-dependent reduction of 7-cyano-7-deazaguanine (preQ0) to 7-aminomethyl-7-deazaguanine (preQ1).</text>
</comment>
<evidence type="ECO:0000313" key="8">
    <source>
        <dbReference type="Proteomes" id="UP000288293"/>
    </source>
</evidence>
<accession>A0A432W5R1</accession>
<sequence>MPTTGNHNSMSNLSLGQATEYSQQYNSELLQPVPRALNRTPIGINEQNLPFYGYDEWTGYELSWLNSKGLPQVAIARFTVPVTSTNLIESKSFKLYLNSFNQSRFNDWQQVQTLMQQDLSACAAGPVTVQLYPLAEFAQESISNLPGIHLDSLDISINSYDYNPGLLRQKSGSEIEETLTSDLLKSNCLITNQPDWGSVSIAYKGPQIEHESLLAYLVSFRNHNEFHEQCVERIFQDLMQHCGCLELTVCARYTRRGGLDINPLRSTQKQWPQFRRTVRQ</sequence>
<feature type="active site" description="Thioimide intermediate" evidence="5">
    <location>
        <position position="188"/>
    </location>
</feature>
<dbReference type="RefSeq" id="WP_126802096.1">
    <property type="nucleotide sequence ID" value="NZ_PIPL01000001.1"/>
</dbReference>
<dbReference type="GO" id="GO:0033739">
    <property type="term" value="F:preQ1 synthase activity"/>
    <property type="evidence" value="ECO:0007669"/>
    <property type="project" value="UniProtKB-UniRule"/>
</dbReference>
<comment type="similarity">
    <text evidence="5">Belongs to the GTP cyclohydrolase I family. QueF type 2 subfamily.</text>
</comment>